<dbReference type="Proteomes" id="UP000693970">
    <property type="component" value="Unassembled WGS sequence"/>
</dbReference>
<reference evidence="2" key="1">
    <citation type="journal article" date="2021" name="Sci. Rep.">
        <title>Diploid genomic architecture of Nitzschia inconspicua, an elite biomass production diatom.</title>
        <authorList>
            <person name="Oliver A."/>
            <person name="Podell S."/>
            <person name="Pinowska A."/>
            <person name="Traller J.C."/>
            <person name="Smith S.R."/>
            <person name="McClure R."/>
            <person name="Beliaev A."/>
            <person name="Bohutskyi P."/>
            <person name="Hill E.A."/>
            <person name="Rabines A."/>
            <person name="Zheng H."/>
            <person name="Allen L.Z."/>
            <person name="Kuo A."/>
            <person name="Grigoriev I.V."/>
            <person name="Allen A.E."/>
            <person name="Hazlebeck D."/>
            <person name="Allen E.E."/>
        </authorList>
    </citation>
    <scope>NUCLEOTIDE SEQUENCE</scope>
    <source>
        <strain evidence="2">Hildebrandi</strain>
    </source>
</reference>
<comment type="caution">
    <text evidence="2">The sequence shown here is derived from an EMBL/GenBank/DDBJ whole genome shotgun (WGS) entry which is preliminary data.</text>
</comment>
<evidence type="ECO:0000313" key="2">
    <source>
        <dbReference type="EMBL" id="KAG7364682.1"/>
    </source>
</evidence>
<keyword evidence="1" id="KW-0732">Signal</keyword>
<dbReference type="EMBL" id="JAGRRH010000009">
    <property type="protein sequence ID" value="KAG7364682.1"/>
    <property type="molecule type" value="Genomic_DNA"/>
</dbReference>
<evidence type="ECO:0000313" key="3">
    <source>
        <dbReference type="Proteomes" id="UP000693970"/>
    </source>
</evidence>
<feature type="signal peptide" evidence="1">
    <location>
        <begin position="1"/>
        <end position="21"/>
    </location>
</feature>
<proteinExistence type="predicted"/>
<sequence length="202" mass="21931">MRSGFVVLVAASLMLVEKSLGFLSCNKIPVQKLQSATSLEASRREILNGAAIGFMGSIATVLLLNPQVARADVTNKVASSPALRSLKRAQQNLPKLLPTVQSNDYVAVKAFLRTPPFDDVRKNGFILVRGGEDSPKASELEASYKSFIASLEKIDGTASLGMRGRTIKPLQMSEEYDNIVVAMDSFLKLAEETAEIPVQYPE</sequence>
<organism evidence="2 3">
    <name type="scientific">Nitzschia inconspicua</name>
    <dbReference type="NCBI Taxonomy" id="303405"/>
    <lineage>
        <taxon>Eukaryota</taxon>
        <taxon>Sar</taxon>
        <taxon>Stramenopiles</taxon>
        <taxon>Ochrophyta</taxon>
        <taxon>Bacillariophyta</taxon>
        <taxon>Bacillariophyceae</taxon>
        <taxon>Bacillariophycidae</taxon>
        <taxon>Bacillariales</taxon>
        <taxon>Bacillariaceae</taxon>
        <taxon>Nitzschia</taxon>
    </lineage>
</organism>
<name>A0A9K3LMC4_9STRA</name>
<dbReference type="OrthoDB" id="45514at2759"/>
<keyword evidence="3" id="KW-1185">Reference proteome</keyword>
<accession>A0A9K3LMC4</accession>
<protein>
    <submittedName>
        <fullName evidence="2">Uncharacterized protein</fullName>
    </submittedName>
</protein>
<dbReference type="AlphaFoldDB" id="A0A9K3LMC4"/>
<gene>
    <name evidence="2" type="ORF">IV203_037884</name>
</gene>
<feature type="chain" id="PRO_5039918610" evidence="1">
    <location>
        <begin position="22"/>
        <end position="202"/>
    </location>
</feature>
<evidence type="ECO:0000256" key="1">
    <source>
        <dbReference type="SAM" id="SignalP"/>
    </source>
</evidence>
<reference evidence="2" key="2">
    <citation type="submission" date="2021-04" db="EMBL/GenBank/DDBJ databases">
        <authorList>
            <person name="Podell S."/>
        </authorList>
    </citation>
    <scope>NUCLEOTIDE SEQUENCE</scope>
    <source>
        <strain evidence="2">Hildebrandi</strain>
    </source>
</reference>